<evidence type="ECO:0000256" key="1">
    <source>
        <dbReference type="HAMAP-Rule" id="MF_02093"/>
    </source>
</evidence>
<dbReference type="GO" id="GO:0005506">
    <property type="term" value="F:iron ion binding"/>
    <property type="evidence" value="ECO:0007669"/>
    <property type="project" value="UniProtKB-UniRule"/>
</dbReference>
<gene>
    <name evidence="2" type="ORF">ESV24_07850</name>
</gene>
<comment type="similarity">
    <text evidence="1">Belongs to the Brp/Blh beta-carotene diooxygenase family.</text>
</comment>
<dbReference type="InterPro" id="IPR022270">
    <property type="entry name" value="Blh_diox"/>
</dbReference>
<comment type="catalytic activity">
    <reaction evidence="1">
        <text>all-trans-beta-carotene + O2 = 2 all-trans-retinal</text>
        <dbReference type="Rhea" id="RHEA:32887"/>
        <dbReference type="ChEBI" id="CHEBI:15379"/>
        <dbReference type="ChEBI" id="CHEBI:17579"/>
        <dbReference type="ChEBI" id="CHEBI:17898"/>
        <dbReference type="EC" id="1.13.11.63"/>
    </reaction>
</comment>
<keyword evidence="1" id="KW-1003">Cell membrane</keyword>
<dbReference type="HAMAP" id="MF_02093">
    <property type="entry name" value="Beta_carotene_diox"/>
    <property type="match status" value="1"/>
</dbReference>
<keyword evidence="1" id="KW-0812">Transmembrane</keyword>
<dbReference type="GO" id="GO:0010436">
    <property type="term" value="F:carotenoid dioxygenase activity"/>
    <property type="evidence" value="ECO:0007669"/>
    <property type="project" value="UniProtKB-UniRule"/>
</dbReference>
<feature type="transmembrane region" description="Helical" evidence="1">
    <location>
        <begin position="153"/>
        <end position="175"/>
    </location>
</feature>
<comment type="function">
    <text evidence="1">Catalyzes the cleavage of beta-carotene at its central double bond (15,15') to yield two molecules of all-trans-retinal.</text>
</comment>
<feature type="transmembrane region" description="Helical" evidence="1">
    <location>
        <begin position="61"/>
        <end position="93"/>
    </location>
</feature>
<proteinExistence type="inferred from homology"/>
<dbReference type="GO" id="GO:0016121">
    <property type="term" value="P:carotene catabolic process"/>
    <property type="evidence" value="ECO:0007669"/>
    <property type="project" value="UniProtKB-UniRule"/>
</dbReference>
<protein>
    <recommendedName>
        <fullName evidence="1">Probable beta-carotene 15,15'-dioxygenase</fullName>
        <ecNumber evidence="1">1.13.11.63</ecNumber>
    </recommendedName>
</protein>
<accession>A0A5C6YQS4</accession>
<keyword evidence="1" id="KW-1133">Transmembrane helix</keyword>
<keyword evidence="1" id="KW-0472">Membrane</keyword>
<name>A0A5C6YQS4_9FLAO</name>
<dbReference type="NCBIfam" id="TIGR03753">
    <property type="entry name" value="blh_monoox"/>
    <property type="match status" value="1"/>
</dbReference>
<dbReference type="GO" id="GO:0005886">
    <property type="term" value="C:plasma membrane"/>
    <property type="evidence" value="ECO:0007669"/>
    <property type="project" value="UniProtKB-SubCell"/>
</dbReference>
<dbReference type="GO" id="GO:0003834">
    <property type="term" value="F:beta-carotene 15,15'-dioxygenase activity"/>
    <property type="evidence" value="ECO:0007669"/>
    <property type="project" value="UniProtKB-EC"/>
</dbReference>
<feature type="transmembrane region" description="Helical" evidence="1">
    <location>
        <begin position="235"/>
        <end position="259"/>
    </location>
</feature>
<feature type="transmembrane region" description="Helical" evidence="1">
    <location>
        <begin position="7"/>
        <end position="23"/>
    </location>
</feature>
<feature type="transmembrane region" description="Helical" evidence="1">
    <location>
        <begin position="113"/>
        <end position="132"/>
    </location>
</feature>
<keyword evidence="1" id="KW-0223">Dioxygenase</keyword>
<comment type="subcellular location">
    <subcellularLocation>
        <location evidence="1">Cell membrane</location>
        <topology evidence="1">Multi-pass membrane protein</topology>
    </subcellularLocation>
</comment>
<dbReference type="OrthoDB" id="945227at2"/>
<dbReference type="EMBL" id="VORU01000005">
    <property type="protein sequence ID" value="TXD69266.1"/>
    <property type="molecule type" value="Genomic_DNA"/>
</dbReference>
<sequence length="293" mass="34171">MKYERVAIVTTFFSLWLSVSFIHPSQEFIALFLIFSFGILHGSNDLSLIAKVNTASRPKHLAIFISSYVVTVLVASLLFYFIPVVALVFFIFFSAFHFGEQHWSASLNNTSRLNRFLFLNYGLALVFMLFYLNSEATQAVVFSLTKLTVPKQWFLWIFIVSSSLWVLQVLLLAYRKCILLQQLFFEIFMFLIFAIVFKTATLIWAFGIYFIFWHSIPSILEQQSFLYGEVSLRTFIIYLKSSFFIWLVSIISIILLFFWLEDDAIFLPVLFAFLGAITFAHSFTISQMFRLKK</sequence>
<feature type="transmembrane region" description="Helical" evidence="1">
    <location>
        <begin position="265"/>
        <end position="285"/>
    </location>
</feature>
<comment type="cofactor">
    <cofactor evidence="1">
        <name>Fe(2+)</name>
        <dbReference type="ChEBI" id="CHEBI:29033"/>
    </cofactor>
</comment>
<reference evidence="2 3" key="1">
    <citation type="submission" date="2019-08" db="EMBL/GenBank/DDBJ databases">
        <title>Genome of Aequorivita lipolytica Y10-2 (type strain).</title>
        <authorList>
            <person name="Bowman J.P."/>
        </authorList>
    </citation>
    <scope>NUCLEOTIDE SEQUENCE [LARGE SCALE GENOMIC DNA]</scope>
    <source>
        <strain evidence="2 3">Y10-2</strain>
    </source>
</reference>
<keyword evidence="1" id="KW-0408">Iron</keyword>
<dbReference type="Proteomes" id="UP000321945">
    <property type="component" value="Unassembled WGS sequence"/>
</dbReference>
<keyword evidence="1" id="KW-0560">Oxidoreductase</keyword>
<keyword evidence="3" id="KW-1185">Reference proteome</keyword>
<dbReference type="EC" id="1.13.11.63" evidence="1"/>
<dbReference type="RefSeq" id="WP_111814296.1">
    <property type="nucleotide sequence ID" value="NZ_CBCRZQ010000002.1"/>
</dbReference>
<organism evidence="2 3">
    <name type="scientific">Aequorivita lipolytica</name>
    <dbReference type="NCBI Taxonomy" id="153267"/>
    <lineage>
        <taxon>Bacteria</taxon>
        <taxon>Pseudomonadati</taxon>
        <taxon>Bacteroidota</taxon>
        <taxon>Flavobacteriia</taxon>
        <taxon>Flavobacteriales</taxon>
        <taxon>Flavobacteriaceae</taxon>
        <taxon>Aequorivita</taxon>
    </lineage>
</organism>
<comment type="caution">
    <text evidence="1">Lacks conserved residue(s) required for the propagation of feature annotation.</text>
</comment>
<evidence type="ECO:0000313" key="2">
    <source>
        <dbReference type="EMBL" id="TXD69266.1"/>
    </source>
</evidence>
<comment type="caution">
    <text evidence="2">The sequence shown here is derived from an EMBL/GenBank/DDBJ whole genome shotgun (WGS) entry which is preliminary data.</text>
</comment>
<keyword evidence="1" id="KW-0479">Metal-binding</keyword>
<feature type="transmembrane region" description="Helical" evidence="1">
    <location>
        <begin position="29"/>
        <end position="49"/>
    </location>
</feature>
<feature type="transmembrane region" description="Helical" evidence="1">
    <location>
        <begin position="187"/>
        <end position="214"/>
    </location>
</feature>
<dbReference type="Pfam" id="PF15461">
    <property type="entry name" value="BCD"/>
    <property type="match status" value="1"/>
</dbReference>
<evidence type="ECO:0000313" key="3">
    <source>
        <dbReference type="Proteomes" id="UP000321945"/>
    </source>
</evidence>
<dbReference type="AlphaFoldDB" id="A0A5C6YQS4"/>